<dbReference type="GO" id="GO:0004743">
    <property type="term" value="F:pyruvate kinase activity"/>
    <property type="evidence" value="ECO:0007669"/>
    <property type="project" value="InterPro"/>
</dbReference>
<evidence type="ECO:0000313" key="1">
    <source>
        <dbReference type="EMBL" id="RRT54249.1"/>
    </source>
</evidence>
<dbReference type="SUPFAM" id="SSF51621">
    <property type="entry name" value="Phosphoenolpyruvate/pyruvate domain"/>
    <property type="match status" value="1"/>
</dbReference>
<proteinExistence type="predicted"/>
<gene>
    <name evidence="1" type="ORF">B296_00033564</name>
</gene>
<dbReference type="InterPro" id="IPR015813">
    <property type="entry name" value="Pyrv/PenolPyrv_kinase-like_dom"/>
</dbReference>
<dbReference type="InterPro" id="IPR018209">
    <property type="entry name" value="Pyrv_Knase_AS"/>
</dbReference>
<dbReference type="InterPro" id="IPR001697">
    <property type="entry name" value="Pyr_Knase"/>
</dbReference>
<dbReference type="InterPro" id="IPR011037">
    <property type="entry name" value="Pyrv_Knase-like_insert_dom_sf"/>
</dbReference>
<dbReference type="GO" id="GO:0030955">
    <property type="term" value="F:potassium ion binding"/>
    <property type="evidence" value="ECO:0007669"/>
    <property type="project" value="InterPro"/>
</dbReference>
<sequence>MILDVLVGGMMSLAVRAKTPDTVKCTAVDGGVLKSRRHLNVRGKSATLPSITGCHADIHIIPKIESADSIPNLQAIISASDGVRHCLLGS</sequence>
<organism evidence="1 2">
    <name type="scientific">Ensete ventricosum</name>
    <name type="common">Abyssinian banana</name>
    <name type="synonym">Musa ensete</name>
    <dbReference type="NCBI Taxonomy" id="4639"/>
    <lineage>
        <taxon>Eukaryota</taxon>
        <taxon>Viridiplantae</taxon>
        <taxon>Streptophyta</taxon>
        <taxon>Embryophyta</taxon>
        <taxon>Tracheophyta</taxon>
        <taxon>Spermatophyta</taxon>
        <taxon>Magnoliopsida</taxon>
        <taxon>Liliopsida</taxon>
        <taxon>Zingiberales</taxon>
        <taxon>Musaceae</taxon>
        <taxon>Ensete</taxon>
    </lineage>
</organism>
<dbReference type="InterPro" id="IPR015806">
    <property type="entry name" value="Pyrv_Knase_insert_dom_sf"/>
</dbReference>
<dbReference type="EMBL" id="AMZH03010699">
    <property type="protein sequence ID" value="RRT54249.1"/>
    <property type="molecule type" value="Genomic_DNA"/>
</dbReference>
<dbReference type="Gene3D" id="2.40.33.10">
    <property type="entry name" value="PK beta-barrel domain-like"/>
    <property type="match status" value="1"/>
</dbReference>
<dbReference type="Proteomes" id="UP000287651">
    <property type="component" value="Unassembled WGS sequence"/>
</dbReference>
<dbReference type="PROSITE" id="PS00110">
    <property type="entry name" value="PYRUVATE_KINASE"/>
    <property type="match status" value="1"/>
</dbReference>
<comment type="caution">
    <text evidence="1">The sequence shown here is derived from an EMBL/GenBank/DDBJ whole genome shotgun (WGS) entry which is preliminary data.</text>
</comment>
<dbReference type="AlphaFoldDB" id="A0A444EQK9"/>
<name>A0A444EQK9_ENSVE</name>
<reference evidence="2" key="1">
    <citation type="journal article" date="2014" name="Agronomy (Basel)">
        <title>A Draft Genome Sequence for Ensete ventricosum, the Drought-Tolerant Tree Against Hunger.</title>
        <authorList>
            <person name="Harrison J."/>
            <person name="Moore K.A."/>
            <person name="Paszkiewicz K."/>
            <person name="Jones T."/>
            <person name="Grant M."/>
            <person name="Ambacheew D."/>
            <person name="Muzemil S."/>
            <person name="Studholme D.J."/>
        </authorList>
    </citation>
    <scope>NUCLEOTIDE SEQUENCE [LARGE SCALE GENOMIC DNA]</scope>
</reference>
<evidence type="ECO:0000313" key="2">
    <source>
        <dbReference type="Proteomes" id="UP000287651"/>
    </source>
</evidence>
<dbReference type="GO" id="GO:0000287">
    <property type="term" value="F:magnesium ion binding"/>
    <property type="evidence" value="ECO:0007669"/>
    <property type="project" value="InterPro"/>
</dbReference>
<dbReference type="SUPFAM" id="SSF50800">
    <property type="entry name" value="PK beta-barrel domain-like"/>
    <property type="match status" value="1"/>
</dbReference>
<dbReference type="PANTHER" id="PTHR11817">
    <property type="entry name" value="PYRUVATE KINASE"/>
    <property type="match status" value="1"/>
</dbReference>
<protein>
    <submittedName>
        <fullName evidence="1">Uncharacterized protein</fullName>
    </submittedName>
</protein>
<accession>A0A444EQK9</accession>